<keyword evidence="4" id="KW-0472">Membrane</keyword>
<keyword evidence="4" id="KW-0812">Transmembrane</keyword>
<dbReference type="Proteomes" id="UP001501321">
    <property type="component" value="Unassembled WGS sequence"/>
</dbReference>
<name>A0ABP8QI18_9GAMM</name>
<dbReference type="PANTHER" id="PTHR30367">
    <property type="entry name" value="P-HYDROXYBENZOIC ACID EFFLUX PUMP SUBUNIT AAEA-RELATED"/>
    <property type="match status" value="1"/>
</dbReference>
<keyword evidence="3" id="KW-0175">Coiled coil</keyword>
<evidence type="ECO:0000256" key="4">
    <source>
        <dbReference type="SAM" id="Phobius"/>
    </source>
</evidence>
<dbReference type="PANTHER" id="PTHR30367:SF1">
    <property type="entry name" value="MULTIDRUG RESISTANCE PROTEIN MDTN"/>
    <property type="match status" value="1"/>
</dbReference>
<comment type="similarity">
    <text evidence="2">Belongs to the membrane fusion protein (MFP) (TC 8.A.1) family.</text>
</comment>
<dbReference type="Pfam" id="PF25876">
    <property type="entry name" value="HH_MFP_RND"/>
    <property type="match status" value="1"/>
</dbReference>
<comment type="caution">
    <text evidence="8">The sequence shown here is derived from an EMBL/GenBank/DDBJ whole genome shotgun (WGS) entry which is preliminary data.</text>
</comment>
<protein>
    <submittedName>
        <fullName evidence="8">HlyD family secretion protein</fullName>
    </submittedName>
</protein>
<dbReference type="Gene3D" id="2.40.50.100">
    <property type="match status" value="1"/>
</dbReference>
<evidence type="ECO:0000259" key="7">
    <source>
        <dbReference type="Pfam" id="PF25954"/>
    </source>
</evidence>
<reference evidence="9" key="1">
    <citation type="journal article" date="2019" name="Int. J. Syst. Evol. Microbiol.">
        <title>The Global Catalogue of Microorganisms (GCM) 10K type strain sequencing project: providing services to taxonomists for standard genome sequencing and annotation.</title>
        <authorList>
            <consortium name="The Broad Institute Genomics Platform"/>
            <consortium name="The Broad Institute Genome Sequencing Center for Infectious Disease"/>
            <person name="Wu L."/>
            <person name="Ma J."/>
        </authorList>
    </citation>
    <scope>NUCLEOTIDE SEQUENCE [LARGE SCALE GENOMIC DNA]</scope>
    <source>
        <strain evidence="9">JCM 32226</strain>
    </source>
</reference>
<keyword evidence="9" id="KW-1185">Reference proteome</keyword>
<dbReference type="Gene3D" id="2.40.30.170">
    <property type="match status" value="1"/>
</dbReference>
<evidence type="ECO:0000256" key="2">
    <source>
        <dbReference type="ARBA" id="ARBA00009477"/>
    </source>
</evidence>
<feature type="transmembrane region" description="Helical" evidence="4">
    <location>
        <begin position="18"/>
        <end position="35"/>
    </location>
</feature>
<evidence type="ECO:0000313" key="8">
    <source>
        <dbReference type="EMBL" id="GAA4503456.1"/>
    </source>
</evidence>
<dbReference type="RefSeq" id="WP_345014530.1">
    <property type="nucleotide sequence ID" value="NZ_BAABFC010000025.1"/>
</dbReference>
<evidence type="ECO:0000259" key="5">
    <source>
        <dbReference type="Pfam" id="PF25876"/>
    </source>
</evidence>
<dbReference type="InterPro" id="IPR050393">
    <property type="entry name" value="MFP_Efflux_Pump"/>
</dbReference>
<dbReference type="InterPro" id="IPR058625">
    <property type="entry name" value="MdtA-like_BSH"/>
</dbReference>
<dbReference type="Pfam" id="PF25954">
    <property type="entry name" value="Beta-barrel_RND_2"/>
    <property type="match status" value="1"/>
</dbReference>
<dbReference type="EMBL" id="BAABFC010000025">
    <property type="protein sequence ID" value="GAA4503456.1"/>
    <property type="molecule type" value="Genomic_DNA"/>
</dbReference>
<evidence type="ECO:0000256" key="1">
    <source>
        <dbReference type="ARBA" id="ARBA00004167"/>
    </source>
</evidence>
<feature type="domain" description="Multidrug resistance protein MdtA-like alpha-helical hairpin" evidence="5">
    <location>
        <begin position="113"/>
        <end position="179"/>
    </location>
</feature>
<dbReference type="Gene3D" id="1.10.287.470">
    <property type="entry name" value="Helix hairpin bin"/>
    <property type="match status" value="1"/>
</dbReference>
<dbReference type="SUPFAM" id="SSF111369">
    <property type="entry name" value="HlyD-like secretion proteins"/>
    <property type="match status" value="3"/>
</dbReference>
<keyword evidence="4" id="KW-1133">Transmembrane helix</keyword>
<gene>
    <name evidence="8" type="ORF">GCM10023095_29710</name>
</gene>
<accession>A0ABP8QI18</accession>
<dbReference type="Pfam" id="PF25917">
    <property type="entry name" value="BSH_RND"/>
    <property type="match status" value="1"/>
</dbReference>
<dbReference type="InterPro" id="IPR058792">
    <property type="entry name" value="Beta-barrel_RND_2"/>
</dbReference>
<organism evidence="8 9">
    <name type="scientific">Pseudaeromonas paramecii</name>
    <dbReference type="NCBI Taxonomy" id="2138166"/>
    <lineage>
        <taxon>Bacteria</taxon>
        <taxon>Pseudomonadati</taxon>
        <taxon>Pseudomonadota</taxon>
        <taxon>Gammaproteobacteria</taxon>
        <taxon>Aeromonadales</taxon>
        <taxon>Aeromonadaceae</taxon>
        <taxon>Pseudaeromonas</taxon>
    </lineage>
</organism>
<evidence type="ECO:0000259" key="6">
    <source>
        <dbReference type="Pfam" id="PF25917"/>
    </source>
</evidence>
<proteinExistence type="inferred from homology"/>
<feature type="domain" description="Multidrug resistance protein MdtA-like barrel-sandwich hybrid" evidence="6">
    <location>
        <begin position="55"/>
        <end position="235"/>
    </location>
</feature>
<feature type="domain" description="CusB-like beta-barrel" evidence="7">
    <location>
        <begin position="242"/>
        <end position="281"/>
    </location>
</feature>
<comment type="subcellular location">
    <subcellularLocation>
        <location evidence="1">Membrane</location>
        <topology evidence="1">Single-pass membrane protein</topology>
    </subcellularLocation>
</comment>
<dbReference type="InterPro" id="IPR058624">
    <property type="entry name" value="MdtA-like_HH"/>
</dbReference>
<feature type="coiled-coil region" evidence="3">
    <location>
        <begin position="113"/>
        <end position="178"/>
    </location>
</feature>
<evidence type="ECO:0000313" key="9">
    <source>
        <dbReference type="Proteomes" id="UP001501321"/>
    </source>
</evidence>
<evidence type="ECO:0000256" key="3">
    <source>
        <dbReference type="SAM" id="Coils"/>
    </source>
</evidence>
<sequence>MTDQETATQTGQDPVRQLTLRLAGLALLLLIYVLFAQRLTPMTTSGSVQAFLIRLAPEVAGRVSEVAVSDNQVVKEGEPLFMLDPEPYQIALTQAEARVANVGQSLGADTAAVQSAQAKVLQATAAYNNARDQSARVMELVRRGVMSQSQKDQATAALQQAEATLSATKAELERAKQNLGPSGEANPRLQEAMATLSRARLDLMRTTVSAPSDGVITNVQLATGQYAAVGTPAMTFIDTHAIWINAMLPENALEYLKPGTEAEVVFDVLPGRVFQAKVESLGWGSALSGTTDPTTGLLTSDGPGNQDRAFPVNMVLSEPLPRGLRYGSRASVILYTHKVRPMDWIAAGWIRVYSWLSYIL</sequence>